<dbReference type="OrthoDB" id="3264987at2759"/>
<organism evidence="2 3">
    <name type="scientific">Athelia psychrophila</name>
    <dbReference type="NCBI Taxonomy" id="1759441"/>
    <lineage>
        <taxon>Eukaryota</taxon>
        <taxon>Fungi</taxon>
        <taxon>Dikarya</taxon>
        <taxon>Basidiomycota</taxon>
        <taxon>Agaricomycotina</taxon>
        <taxon>Agaricomycetes</taxon>
        <taxon>Agaricomycetidae</taxon>
        <taxon>Atheliales</taxon>
        <taxon>Atheliaceae</taxon>
        <taxon>Athelia</taxon>
    </lineage>
</organism>
<dbReference type="STRING" id="436010.A0A167T9J7"/>
<name>A0A167T9J7_9AGAM</name>
<dbReference type="Proteomes" id="UP000076532">
    <property type="component" value="Unassembled WGS sequence"/>
</dbReference>
<evidence type="ECO:0000313" key="2">
    <source>
        <dbReference type="EMBL" id="KZP02702.1"/>
    </source>
</evidence>
<dbReference type="AlphaFoldDB" id="A0A167T9J7"/>
<reference evidence="2 3" key="1">
    <citation type="journal article" date="2016" name="Mol. Biol. Evol.">
        <title>Comparative Genomics of Early-Diverging Mushroom-Forming Fungi Provides Insights into the Origins of Lignocellulose Decay Capabilities.</title>
        <authorList>
            <person name="Nagy L.G."/>
            <person name="Riley R."/>
            <person name="Tritt A."/>
            <person name="Adam C."/>
            <person name="Daum C."/>
            <person name="Floudas D."/>
            <person name="Sun H."/>
            <person name="Yadav J.S."/>
            <person name="Pangilinan J."/>
            <person name="Larsson K.H."/>
            <person name="Matsuura K."/>
            <person name="Barry K."/>
            <person name="Labutti K."/>
            <person name="Kuo R."/>
            <person name="Ohm R.A."/>
            <person name="Bhattacharya S.S."/>
            <person name="Shirouzu T."/>
            <person name="Yoshinaga Y."/>
            <person name="Martin F.M."/>
            <person name="Grigoriev I.V."/>
            <person name="Hibbett D.S."/>
        </authorList>
    </citation>
    <scope>NUCLEOTIDE SEQUENCE [LARGE SCALE GENOMIC DNA]</scope>
    <source>
        <strain evidence="2 3">CBS 109695</strain>
    </source>
</reference>
<protein>
    <recommendedName>
        <fullName evidence="1">T6SS Phospholipase effector Tle1-like catalytic domain-containing protein</fullName>
    </recommendedName>
</protein>
<dbReference type="PANTHER" id="PTHR33840:SF2">
    <property type="entry name" value="TLE1 PHOSPHOLIPASE DOMAIN-CONTAINING PROTEIN"/>
    <property type="match status" value="1"/>
</dbReference>
<sequence length="184" mass="20515">MIETVGLMIGGSADEQIPFGYELYAAGDKRMAIAANFKRIFSRQYVRVHFVGVWDTVATAGLVRRKKMLPRVECCDSVCYFRPALPLDERRVKFLPEYVHEGKPHEPDEPPLPGQERCTNNIKEAWFAGTHSDGGGGNRENTGGISLLWMRNEAIMAGLHLKAPDINWKLTDLERGSTPSLGAI</sequence>
<evidence type="ECO:0000313" key="3">
    <source>
        <dbReference type="Proteomes" id="UP000076532"/>
    </source>
</evidence>
<dbReference type="PANTHER" id="PTHR33840">
    <property type="match status" value="1"/>
</dbReference>
<dbReference type="InterPro" id="IPR018712">
    <property type="entry name" value="Tle1-like_cat"/>
</dbReference>
<proteinExistence type="predicted"/>
<dbReference type="EMBL" id="KV418356">
    <property type="protein sequence ID" value="KZP02702.1"/>
    <property type="molecule type" value="Genomic_DNA"/>
</dbReference>
<dbReference type="Pfam" id="PF09994">
    <property type="entry name" value="T6SS_Tle1-like_cat"/>
    <property type="match status" value="1"/>
</dbReference>
<accession>A0A167T9J7</accession>
<feature type="domain" description="T6SS Phospholipase effector Tle1-like catalytic" evidence="1">
    <location>
        <begin position="1"/>
        <end position="152"/>
    </location>
</feature>
<evidence type="ECO:0000259" key="1">
    <source>
        <dbReference type="Pfam" id="PF09994"/>
    </source>
</evidence>
<keyword evidence="3" id="KW-1185">Reference proteome</keyword>
<gene>
    <name evidence="2" type="ORF">FIBSPDRAFT_969697</name>
</gene>